<dbReference type="AlphaFoldDB" id="A0A8C6UBV2"/>
<dbReference type="Proteomes" id="UP000694523">
    <property type="component" value="Unplaced"/>
</dbReference>
<reference evidence="1" key="1">
    <citation type="submission" date="2025-08" db="UniProtKB">
        <authorList>
            <consortium name="Ensembl"/>
        </authorList>
    </citation>
    <scope>IDENTIFICATION</scope>
</reference>
<proteinExistence type="predicted"/>
<evidence type="ECO:0000313" key="2">
    <source>
        <dbReference type="Proteomes" id="UP000694523"/>
    </source>
</evidence>
<keyword evidence="2" id="KW-1185">Reference proteome</keyword>
<dbReference type="Ensembl" id="ENSNMLT00000035309.1">
    <property type="protein sequence ID" value="ENSNMLP00000031678.1"/>
    <property type="gene ID" value="ENSNMLG00000019878.1"/>
</dbReference>
<evidence type="ECO:0000313" key="1">
    <source>
        <dbReference type="Ensembl" id="ENSNMLP00000031678.1"/>
    </source>
</evidence>
<accession>A0A8C6UBV2</accession>
<dbReference type="Gene3D" id="3.40.630.30">
    <property type="match status" value="1"/>
</dbReference>
<name>A0A8C6UBV2_9GOBI</name>
<reference evidence="1" key="2">
    <citation type="submission" date="2025-09" db="UniProtKB">
        <authorList>
            <consortium name="Ensembl"/>
        </authorList>
    </citation>
    <scope>IDENTIFICATION</scope>
</reference>
<sequence length="95" mass="11086">MPGVHCAICRIRVLDSHYRRGDGNIVSCFHLHCDFDYILKTARLLAHTSFPHPLSPQAALDFVLEEQLKARVSCWYINRYLEENPLQSYRDRIIA</sequence>
<organism evidence="1 2">
    <name type="scientific">Neogobius melanostomus</name>
    <name type="common">round goby</name>
    <dbReference type="NCBI Taxonomy" id="47308"/>
    <lineage>
        <taxon>Eukaryota</taxon>
        <taxon>Metazoa</taxon>
        <taxon>Chordata</taxon>
        <taxon>Craniata</taxon>
        <taxon>Vertebrata</taxon>
        <taxon>Euteleostomi</taxon>
        <taxon>Actinopterygii</taxon>
        <taxon>Neopterygii</taxon>
        <taxon>Teleostei</taxon>
        <taxon>Neoteleostei</taxon>
        <taxon>Acanthomorphata</taxon>
        <taxon>Gobiaria</taxon>
        <taxon>Gobiiformes</taxon>
        <taxon>Gobioidei</taxon>
        <taxon>Gobiidae</taxon>
        <taxon>Benthophilinae</taxon>
        <taxon>Neogobiini</taxon>
        <taxon>Neogobius</taxon>
    </lineage>
</organism>
<protein>
    <submittedName>
        <fullName evidence="1">Uncharacterized protein</fullName>
    </submittedName>
</protein>